<dbReference type="InterPro" id="IPR032710">
    <property type="entry name" value="NTF2-like_dom_sf"/>
</dbReference>
<protein>
    <submittedName>
        <fullName evidence="1">Nuclear transport factor 2 family protein</fullName>
    </submittedName>
</protein>
<sequence>MTFDPMAAAIDWLDAYREEDLDLIIAMYADDATVHCNCVGSTIVSGASKLRHYWMVRLRDHPASELLDLNPMENGVRISFATRLGAMSTLLSFNSNGRIVEQNFERSN</sequence>
<gene>
    <name evidence="1" type="ORF">RPMA_26635</name>
</gene>
<proteinExistence type="predicted"/>
<dbReference type="Proteomes" id="UP000682843">
    <property type="component" value="Chromosome"/>
</dbReference>
<name>A0ABX8AHX8_9BRAD</name>
<reference evidence="1 2" key="1">
    <citation type="submission" date="2019-02" db="EMBL/GenBank/DDBJ databases">
        <title>Emended description of the genus Rhodopseudomonas and description of Rhodopseudomonas albus sp. nov., a non-phototrophic, heavy-metal-tolerant bacterium isolated from garden soil.</title>
        <authorList>
            <person name="Bao Z."/>
            <person name="Cao W.W."/>
            <person name="Sato Y."/>
            <person name="Nishizawa T."/>
            <person name="Zhao J."/>
            <person name="Guo Y."/>
            <person name="Ohta H."/>
        </authorList>
    </citation>
    <scope>NUCLEOTIDE SEQUENCE [LARGE SCALE GENOMIC DNA]</scope>
    <source>
        <strain evidence="1 2">SK50-23</strain>
    </source>
</reference>
<organism evidence="1 2">
    <name type="scientific">Tardiphaga alba</name>
    <dbReference type="NCBI Taxonomy" id="340268"/>
    <lineage>
        <taxon>Bacteria</taxon>
        <taxon>Pseudomonadati</taxon>
        <taxon>Pseudomonadota</taxon>
        <taxon>Alphaproteobacteria</taxon>
        <taxon>Hyphomicrobiales</taxon>
        <taxon>Nitrobacteraceae</taxon>
        <taxon>Tardiphaga</taxon>
    </lineage>
</organism>
<evidence type="ECO:0000313" key="1">
    <source>
        <dbReference type="EMBL" id="QUS42003.1"/>
    </source>
</evidence>
<evidence type="ECO:0000313" key="2">
    <source>
        <dbReference type="Proteomes" id="UP000682843"/>
    </source>
</evidence>
<dbReference type="EMBL" id="CP036498">
    <property type="protein sequence ID" value="QUS42003.1"/>
    <property type="molecule type" value="Genomic_DNA"/>
</dbReference>
<dbReference type="Gene3D" id="3.10.450.50">
    <property type="match status" value="1"/>
</dbReference>
<accession>A0ABX8AHX8</accession>
<dbReference type="RefSeq" id="WP_211910740.1">
    <property type="nucleotide sequence ID" value="NZ_CP036498.1"/>
</dbReference>
<dbReference type="SUPFAM" id="SSF54427">
    <property type="entry name" value="NTF2-like"/>
    <property type="match status" value="1"/>
</dbReference>
<keyword evidence="2" id="KW-1185">Reference proteome</keyword>